<dbReference type="VEuPathDB" id="GiardiaDB:GL50581_4185"/>
<protein>
    <submittedName>
        <fullName evidence="2">Kinase, CAMK CAMKL</fullName>
    </submittedName>
</protein>
<feature type="region of interest" description="Disordered" evidence="1">
    <location>
        <begin position="69"/>
        <end position="110"/>
    </location>
</feature>
<dbReference type="EMBL" id="ACGJ01002923">
    <property type="protein sequence ID" value="EES98555.1"/>
    <property type="molecule type" value="Genomic_DNA"/>
</dbReference>
<feature type="compositionally biased region" description="Low complexity" evidence="1">
    <location>
        <begin position="90"/>
        <end position="103"/>
    </location>
</feature>
<keyword evidence="2" id="KW-0808">Transferase</keyword>
<dbReference type="Proteomes" id="UP000002488">
    <property type="component" value="Unassembled WGS sequence"/>
</dbReference>
<evidence type="ECO:0000313" key="3">
    <source>
        <dbReference type="Proteomes" id="UP000002488"/>
    </source>
</evidence>
<feature type="compositionally biased region" description="Basic residues" evidence="1">
    <location>
        <begin position="69"/>
        <end position="85"/>
    </location>
</feature>
<keyword evidence="2" id="KW-0418">Kinase</keyword>
<accession>C6LZF4</accession>
<feature type="compositionally biased region" description="Basic and acidic residues" evidence="1">
    <location>
        <begin position="642"/>
        <end position="651"/>
    </location>
</feature>
<evidence type="ECO:0000313" key="2">
    <source>
        <dbReference type="EMBL" id="EES98555.1"/>
    </source>
</evidence>
<proteinExistence type="predicted"/>
<reference evidence="2 3" key="1">
    <citation type="journal article" date="2009" name="PLoS Pathog.">
        <title>Draft genome sequencing of giardia intestinalis assemblage B isolate GS: is human giardiasis caused by two different species?</title>
        <authorList>
            <person name="Franzen O."/>
            <person name="Jerlstrom-Hultqvist J."/>
            <person name="Castro E."/>
            <person name="Sherwood E."/>
            <person name="Ankarklev J."/>
            <person name="Reiner D.S."/>
            <person name="Palm D."/>
            <person name="Andersson J.O."/>
            <person name="Andersson B."/>
            <person name="Svard S.G."/>
        </authorList>
    </citation>
    <scope>NUCLEOTIDE SEQUENCE [LARGE SCALE GENOMIC DNA]</scope>
    <source>
        <strain evidence="3">ATCC 50581 / GS clone H7</strain>
    </source>
</reference>
<sequence length="722" mass="81533">MYSLSWLHLLYECSDRYCQNLRNIMSTRSSHRSSTQLQYLSDKPALEAKLLPSSTLYLDDQSTHLISQHAKKTKSVGRIQRHRLRENKSVKPSNSLLSSSKPSAIEPRNLREPIINRHTHPYSKGNEVILGTEYPQQKNKVCIKLPTVPVITRAWSGLSKDQPSENLLNTPIESIIRLQTDSSDDDAFETRQLVHGKLSFSGIDPLFSQPKDQPVCGSSRKTKDNFYPVITDAASETMVKHIQIAWQTSLENRYLHNTGAVEDMVNRSSPNIPISRHDTCILSAEKLFMRKDRGTSEKCRRHCQQENDSRRKALVGTESCMHLIVSAVDRHSENTRSLSAPGDYCGHYKLSGDAHSRMHEHKEHACSSSTSTFSLYTPLQRPHTNLDKTQHILNNHIELLKEPRKRAIRALLGSLPVVPKTISPLSKTISAPTQQGTSATSQIYVQIDGQQIPILYSADDSPFVSKLRNNFSYTDLTFTFDAHAYSNVSSRAVNKVDANIHKQVQQTQEKVTEIDVRRLEQSPPRQQADDRVVRAQKRNMLISNVCSVPLSASPTKNLFCSPINFSTIDSEEDYIYNYDVSNNLSVGQTNLKDTLASERRENVLKNDTLKGIANSLKDLEVMQQTRKSNRCLVSAQPNNDVESPHDNREPTAEIASSHPLCSPKKHMIEHSTFEKTLQLRDLTIQSTEIESKQYHKPQATINSISSALPQTAKSARFFTFNV</sequence>
<dbReference type="OMA" id="SAPGDYC"/>
<dbReference type="OrthoDB" id="10261812at2759"/>
<dbReference type="AlphaFoldDB" id="C6LZF4"/>
<gene>
    <name evidence="2" type="ORF">GL50581_4185</name>
</gene>
<comment type="caution">
    <text evidence="2">The sequence shown here is derived from an EMBL/GenBank/DDBJ whole genome shotgun (WGS) entry which is preliminary data.</text>
</comment>
<organism evidence="2 3">
    <name type="scientific">Giardia intestinalis (strain ATCC 50581 / GS clone H7)</name>
    <name type="common">Giardia lamblia</name>
    <dbReference type="NCBI Taxonomy" id="598745"/>
    <lineage>
        <taxon>Eukaryota</taxon>
        <taxon>Metamonada</taxon>
        <taxon>Diplomonadida</taxon>
        <taxon>Hexamitidae</taxon>
        <taxon>Giardiinae</taxon>
        <taxon>Giardia</taxon>
    </lineage>
</organism>
<name>C6LZF4_GIAIB</name>
<dbReference type="GO" id="GO:0016301">
    <property type="term" value="F:kinase activity"/>
    <property type="evidence" value="ECO:0007669"/>
    <property type="project" value="UniProtKB-KW"/>
</dbReference>
<evidence type="ECO:0000256" key="1">
    <source>
        <dbReference type="SAM" id="MobiDB-lite"/>
    </source>
</evidence>
<feature type="region of interest" description="Disordered" evidence="1">
    <location>
        <begin position="633"/>
        <end position="658"/>
    </location>
</feature>